<reference evidence="1" key="1">
    <citation type="submission" date="2015-04" db="UniProtKB">
        <authorList>
            <consortium name="EnsemblPlants"/>
        </authorList>
    </citation>
    <scope>IDENTIFICATION</scope>
</reference>
<keyword evidence="2" id="KW-1185">Reference proteome</keyword>
<name>A0A0D9ZQU5_9ORYZ</name>
<accession>A0A0D9ZQU5</accession>
<proteinExistence type="predicted"/>
<evidence type="ECO:0000313" key="1">
    <source>
        <dbReference type="EnsemblPlants" id="OGLUM04G25560.2"/>
    </source>
</evidence>
<protein>
    <submittedName>
        <fullName evidence="1">Uncharacterized protein</fullName>
    </submittedName>
</protein>
<sequence>MMKYEVECQLYIYWVLTTWLELGHMDCEVFFEGDVRDELLLMTLTRFLCCIIRTSVSRAVEEDRNIPAALYPGMGLHAWLKTEKQRASRGRRTSWGGKVKKVAAMDGGWQEQGAFSEERGSSSSYSQLRQQRLEVWTREPMFRLRRKFTCGTPPTKKCQVSLVLLNDAFVNLSGASRTSGDVLCYSVLGRMGFTAHQNLAHGTTQLSIPLN</sequence>
<evidence type="ECO:0000313" key="2">
    <source>
        <dbReference type="Proteomes" id="UP000026961"/>
    </source>
</evidence>
<dbReference type="Gramene" id="OGLUM04G25560.2">
    <property type="protein sequence ID" value="OGLUM04G25560.2"/>
    <property type="gene ID" value="OGLUM04G25560"/>
</dbReference>
<reference evidence="1" key="2">
    <citation type="submission" date="2018-05" db="EMBL/GenBank/DDBJ databases">
        <title>OgluRS3 (Oryza glumaepatula Reference Sequence Version 3).</title>
        <authorList>
            <person name="Zhang J."/>
            <person name="Kudrna D."/>
            <person name="Lee S."/>
            <person name="Talag J."/>
            <person name="Welchert J."/>
            <person name="Wing R.A."/>
        </authorList>
    </citation>
    <scope>NUCLEOTIDE SEQUENCE [LARGE SCALE GENOMIC DNA]</scope>
</reference>
<dbReference type="AlphaFoldDB" id="A0A0D9ZQU5"/>
<dbReference type="HOGENOM" id="CLU_115146_0_0_1"/>
<dbReference type="EnsemblPlants" id="OGLUM04G25560.2">
    <property type="protein sequence ID" value="OGLUM04G25560.2"/>
    <property type="gene ID" value="OGLUM04G25560"/>
</dbReference>
<dbReference type="Proteomes" id="UP000026961">
    <property type="component" value="Chromosome 4"/>
</dbReference>
<organism evidence="1">
    <name type="scientific">Oryza glumipatula</name>
    <dbReference type="NCBI Taxonomy" id="40148"/>
    <lineage>
        <taxon>Eukaryota</taxon>
        <taxon>Viridiplantae</taxon>
        <taxon>Streptophyta</taxon>
        <taxon>Embryophyta</taxon>
        <taxon>Tracheophyta</taxon>
        <taxon>Spermatophyta</taxon>
        <taxon>Magnoliopsida</taxon>
        <taxon>Liliopsida</taxon>
        <taxon>Poales</taxon>
        <taxon>Poaceae</taxon>
        <taxon>BOP clade</taxon>
        <taxon>Oryzoideae</taxon>
        <taxon>Oryzeae</taxon>
        <taxon>Oryzinae</taxon>
        <taxon>Oryza</taxon>
    </lineage>
</organism>